<keyword evidence="3" id="KW-1185">Reference proteome</keyword>
<evidence type="ECO:0000313" key="3">
    <source>
        <dbReference type="Proteomes" id="UP000184442"/>
    </source>
</evidence>
<reference evidence="2 3" key="1">
    <citation type="submission" date="2016-11" db="EMBL/GenBank/DDBJ databases">
        <authorList>
            <person name="Jaros S."/>
            <person name="Januszkiewicz K."/>
            <person name="Wedrychowicz H."/>
        </authorList>
    </citation>
    <scope>NUCLEOTIDE SEQUENCE [LARGE SCALE GENOMIC DNA]</scope>
    <source>
        <strain evidence="2 3">DSM 19022</strain>
    </source>
</reference>
<feature type="signal peptide" evidence="1">
    <location>
        <begin position="1"/>
        <end position="25"/>
    </location>
</feature>
<dbReference type="OrthoDB" id="1730058at2"/>
<dbReference type="STRING" id="1122184.SAMN02745176_00215"/>
<evidence type="ECO:0000256" key="1">
    <source>
        <dbReference type="SAM" id="SignalP"/>
    </source>
</evidence>
<proteinExistence type="predicted"/>
<dbReference type="EMBL" id="FQZS01000003">
    <property type="protein sequence ID" value="SHI42361.1"/>
    <property type="molecule type" value="Genomic_DNA"/>
</dbReference>
<gene>
    <name evidence="2" type="ORF">SAMN02745176_00215</name>
</gene>
<keyword evidence="1" id="KW-0732">Signal</keyword>
<protein>
    <submittedName>
        <fullName evidence="2">Uncharacterized protein</fullName>
    </submittedName>
</protein>
<dbReference type="AlphaFoldDB" id="A0A1M6B0Z3"/>
<dbReference type="Proteomes" id="UP000184442">
    <property type="component" value="Unassembled WGS sequence"/>
</dbReference>
<sequence>MYLKKLITVILCTALLLCSSGIAYADAGRNDHPHQGNIIITPQMVYIYESQSKLNITSTGQAQVKCYVEGYSGIVTKVSIEAELQQYKNGDWVVINSWYQSSSSYRLTLSKSTTVPKGYSYRVVADVTAYSGSDSETQTVISSEVDY</sequence>
<dbReference type="RefSeq" id="WP_073023596.1">
    <property type="nucleotide sequence ID" value="NZ_FQZS01000003.1"/>
</dbReference>
<name>A0A1M6B0Z3_9FIRM</name>
<evidence type="ECO:0000313" key="2">
    <source>
        <dbReference type="EMBL" id="SHI42361.1"/>
    </source>
</evidence>
<feature type="chain" id="PRO_5012635578" evidence="1">
    <location>
        <begin position="26"/>
        <end position="147"/>
    </location>
</feature>
<organism evidence="2 3">
    <name type="scientific">Lutispora thermophila DSM 19022</name>
    <dbReference type="NCBI Taxonomy" id="1122184"/>
    <lineage>
        <taxon>Bacteria</taxon>
        <taxon>Bacillati</taxon>
        <taxon>Bacillota</taxon>
        <taxon>Clostridia</taxon>
        <taxon>Lutisporales</taxon>
        <taxon>Lutisporaceae</taxon>
        <taxon>Lutispora</taxon>
    </lineage>
</organism>
<accession>A0A1M6B0Z3</accession>